<sequence length="64" mass="7370">MGFQFKLSGVIQCRRAKRGLVEWATLTWVDWFNNRRLLEPIGNIPPTEAEANYYSHSPESVMSA</sequence>
<comment type="caution">
    <text evidence="1">The sequence shown here is derived from an EMBL/GenBank/DDBJ whole genome shotgun (WGS) entry which is preliminary data.</text>
</comment>
<accession>A0A2S7ESP7</accession>
<dbReference type="AlphaFoldDB" id="A0A2S7ESP7"/>
<keyword evidence="2" id="KW-1185">Reference proteome</keyword>
<evidence type="ECO:0000313" key="2">
    <source>
        <dbReference type="Proteomes" id="UP000238261"/>
    </source>
</evidence>
<evidence type="ECO:0000313" key="1">
    <source>
        <dbReference type="EMBL" id="PPU96142.1"/>
    </source>
</evidence>
<dbReference type="Proteomes" id="UP000238261">
    <property type="component" value="Unassembled WGS sequence"/>
</dbReference>
<dbReference type="EMBL" id="MDEG01000018">
    <property type="protein sequence ID" value="PPU96142.1"/>
    <property type="molecule type" value="Genomic_DNA"/>
</dbReference>
<proteinExistence type="predicted"/>
<evidence type="ECO:0008006" key="3">
    <source>
        <dbReference type="Google" id="ProtNLM"/>
    </source>
</evidence>
<reference evidence="2" key="1">
    <citation type="submission" date="2016-08" db="EMBL/GenBank/DDBJ databases">
        <authorList>
            <person name="Merda D."/>
            <person name="Briand M."/>
            <person name="Taghouti G."/>
            <person name="Carrere S."/>
            <person name="Gouzy J."/>
            <person name="Portier P."/>
            <person name="Jacques M.-A."/>
            <person name="Fischer-Le Saux M."/>
        </authorList>
    </citation>
    <scope>NUCLEOTIDE SEQUENCE [LARGE SCALE GENOMIC DNA]</scope>
    <source>
        <strain evidence="2">CFBP1156</strain>
    </source>
</reference>
<organism evidence="1 2">
    <name type="scientific">Xanthomonas hyacinthi</name>
    <dbReference type="NCBI Taxonomy" id="56455"/>
    <lineage>
        <taxon>Bacteria</taxon>
        <taxon>Pseudomonadati</taxon>
        <taxon>Pseudomonadota</taxon>
        <taxon>Gammaproteobacteria</taxon>
        <taxon>Lysobacterales</taxon>
        <taxon>Lysobacteraceae</taxon>
        <taxon>Xanthomonas</taxon>
    </lineage>
</organism>
<name>A0A2S7ESP7_9XANT</name>
<gene>
    <name evidence="1" type="ORF">XhyaCFBP1156_16230</name>
</gene>
<protein>
    <recommendedName>
        <fullName evidence="3">Integrase catalytic domain-containing protein</fullName>
    </recommendedName>
</protein>